<comment type="caution">
    <text evidence="1">The sequence shown here is derived from an EMBL/GenBank/DDBJ whole genome shotgun (WGS) entry which is preliminary data.</text>
</comment>
<gene>
    <name evidence="1" type="ORF">NCTC10588_03496</name>
</gene>
<proteinExistence type="predicted"/>
<name>A0A7Z7LYR0_9FLAO</name>
<sequence length="59" mass="6709">MKLSELKPGQKVSLNGILAEYQGIHKVRIPNSGKWRKGFSGLMKREITCIIILMRAQKL</sequence>
<organism evidence="1 2">
    <name type="scientific">Elizabethkingia anophelis</name>
    <dbReference type="NCBI Taxonomy" id="1117645"/>
    <lineage>
        <taxon>Bacteria</taxon>
        <taxon>Pseudomonadati</taxon>
        <taxon>Bacteroidota</taxon>
        <taxon>Flavobacteriia</taxon>
        <taxon>Flavobacteriales</taxon>
        <taxon>Weeksellaceae</taxon>
        <taxon>Elizabethkingia</taxon>
    </lineage>
</organism>
<evidence type="ECO:0000313" key="2">
    <source>
        <dbReference type="Proteomes" id="UP000254876"/>
    </source>
</evidence>
<protein>
    <submittedName>
        <fullName evidence="1">Uncharacterized protein</fullName>
    </submittedName>
</protein>
<evidence type="ECO:0000313" key="1">
    <source>
        <dbReference type="EMBL" id="STD11867.1"/>
    </source>
</evidence>
<dbReference type="AlphaFoldDB" id="A0A7Z7LYR0"/>
<dbReference type="RefSeq" id="WP_050019638.1">
    <property type="nucleotide sequence ID" value="NZ_UFYD01000001.1"/>
</dbReference>
<dbReference type="EMBL" id="UFYD01000001">
    <property type="protein sequence ID" value="STD11867.1"/>
    <property type="molecule type" value="Genomic_DNA"/>
</dbReference>
<reference evidence="1 2" key="1">
    <citation type="submission" date="2018-06" db="EMBL/GenBank/DDBJ databases">
        <authorList>
            <consortium name="Pathogen Informatics"/>
            <person name="Doyle S."/>
        </authorList>
    </citation>
    <scope>NUCLEOTIDE SEQUENCE [LARGE SCALE GENOMIC DNA]</scope>
    <source>
        <strain evidence="1 2">NCTC10588</strain>
    </source>
</reference>
<dbReference type="Proteomes" id="UP000254876">
    <property type="component" value="Unassembled WGS sequence"/>
</dbReference>
<accession>A0A7Z7LYR0</accession>